<proteinExistence type="predicted"/>
<dbReference type="GeneID" id="19179809"/>
<feature type="compositionally biased region" description="Polar residues" evidence="2">
    <location>
        <begin position="246"/>
        <end position="257"/>
    </location>
</feature>
<name>W9W963_9EURO</name>
<feature type="compositionally biased region" description="Polar residues" evidence="2">
    <location>
        <begin position="335"/>
        <end position="347"/>
    </location>
</feature>
<evidence type="ECO:0000256" key="2">
    <source>
        <dbReference type="SAM" id="MobiDB-lite"/>
    </source>
</evidence>
<evidence type="ECO:0000256" key="1">
    <source>
        <dbReference type="ARBA" id="ARBA00011353"/>
    </source>
</evidence>
<dbReference type="InterPro" id="IPR023780">
    <property type="entry name" value="Chromo_domain"/>
</dbReference>
<feature type="compositionally biased region" description="Polar residues" evidence="2">
    <location>
        <begin position="652"/>
        <end position="663"/>
    </location>
</feature>
<dbReference type="GO" id="GO:0006338">
    <property type="term" value="P:chromatin remodeling"/>
    <property type="evidence" value="ECO:0007669"/>
    <property type="project" value="UniProtKB-ARBA"/>
</dbReference>
<dbReference type="HOGENOM" id="CLU_009138_0_0_1"/>
<feature type="compositionally biased region" description="Polar residues" evidence="2">
    <location>
        <begin position="684"/>
        <end position="698"/>
    </location>
</feature>
<feature type="compositionally biased region" description="Polar residues" evidence="2">
    <location>
        <begin position="154"/>
        <end position="171"/>
    </location>
</feature>
<feature type="region of interest" description="Disordered" evidence="2">
    <location>
        <begin position="652"/>
        <end position="747"/>
    </location>
</feature>
<dbReference type="EMBL" id="AMGW01000003">
    <property type="protein sequence ID" value="EXJ61071.1"/>
    <property type="molecule type" value="Genomic_DNA"/>
</dbReference>
<comment type="caution">
    <text evidence="4">The sequence shown here is derived from an EMBL/GenBank/DDBJ whole genome shotgun (WGS) entry which is preliminary data.</text>
</comment>
<organism evidence="4 5">
    <name type="scientific">Cladophialophora yegresii CBS 114405</name>
    <dbReference type="NCBI Taxonomy" id="1182544"/>
    <lineage>
        <taxon>Eukaryota</taxon>
        <taxon>Fungi</taxon>
        <taxon>Dikarya</taxon>
        <taxon>Ascomycota</taxon>
        <taxon>Pezizomycotina</taxon>
        <taxon>Eurotiomycetes</taxon>
        <taxon>Chaetothyriomycetidae</taxon>
        <taxon>Chaetothyriales</taxon>
        <taxon>Herpotrichiellaceae</taxon>
        <taxon>Cladophialophora</taxon>
    </lineage>
</organism>
<evidence type="ECO:0000313" key="4">
    <source>
        <dbReference type="EMBL" id="EXJ61071.1"/>
    </source>
</evidence>
<evidence type="ECO:0000313" key="5">
    <source>
        <dbReference type="Proteomes" id="UP000019473"/>
    </source>
</evidence>
<gene>
    <name evidence="4" type="ORF">A1O7_05224</name>
</gene>
<reference evidence="4 5" key="1">
    <citation type="submission" date="2013-03" db="EMBL/GenBank/DDBJ databases">
        <title>The Genome Sequence of Cladophialophora yegresii CBS 114405.</title>
        <authorList>
            <consortium name="The Broad Institute Genomics Platform"/>
            <person name="Cuomo C."/>
            <person name="de Hoog S."/>
            <person name="Gorbushina A."/>
            <person name="Walker B."/>
            <person name="Young S.K."/>
            <person name="Zeng Q."/>
            <person name="Gargeya S."/>
            <person name="Fitzgerald M."/>
            <person name="Haas B."/>
            <person name="Abouelleil A."/>
            <person name="Allen A.W."/>
            <person name="Alvarado L."/>
            <person name="Arachchi H.M."/>
            <person name="Berlin A.M."/>
            <person name="Chapman S.B."/>
            <person name="Gainer-Dewar J."/>
            <person name="Goldberg J."/>
            <person name="Griggs A."/>
            <person name="Gujja S."/>
            <person name="Hansen M."/>
            <person name="Howarth C."/>
            <person name="Imamovic A."/>
            <person name="Ireland A."/>
            <person name="Larimer J."/>
            <person name="McCowan C."/>
            <person name="Murphy C."/>
            <person name="Pearson M."/>
            <person name="Poon T.W."/>
            <person name="Priest M."/>
            <person name="Roberts A."/>
            <person name="Saif S."/>
            <person name="Shea T."/>
            <person name="Sisk P."/>
            <person name="Sykes S."/>
            <person name="Wortman J."/>
            <person name="Nusbaum C."/>
            <person name="Birren B."/>
        </authorList>
    </citation>
    <scope>NUCLEOTIDE SEQUENCE [LARGE SCALE GENOMIC DNA]</scope>
    <source>
        <strain evidence="4 5">CBS 114405</strain>
    </source>
</reference>
<dbReference type="SMART" id="SM00298">
    <property type="entry name" value="CHROMO"/>
    <property type="match status" value="1"/>
</dbReference>
<dbReference type="OrthoDB" id="1918685at2759"/>
<dbReference type="eggNOG" id="ENOG502STGS">
    <property type="taxonomic scope" value="Eukaryota"/>
</dbReference>
<protein>
    <recommendedName>
        <fullName evidence="3">Chromo domain-containing protein</fullName>
    </recommendedName>
</protein>
<feature type="region of interest" description="Disordered" evidence="2">
    <location>
        <begin position="433"/>
        <end position="462"/>
    </location>
</feature>
<dbReference type="Gene3D" id="2.40.50.40">
    <property type="match status" value="1"/>
</dbReference>
<feature type="compositionally biased region" description="Basic and acidic residues" evidence="2">
    <location>
        <begin position="99"/>
        <end position="122"/>
    </location>
</feature>
<accession>W9W963</accession>
<keyword evidence="5" id="KW-1185">Reference proteome</keyword>
<sequence>MSDNYSSASESGEELVYEVERILAQSTFQGRTVYLVKWLNFGDEQCTWEPAESFLTPATLADWEQQLAKHDTLDEDEVARVQARMDAFQEAQEQERLARERRLAEQSKKKRIRQEIMGRSHDPSSAPKRPRPNEPVSPKKGIALLKPHGHANPASVTSKNRTSSADKPTSRSAEAASSLSSSLPKAAAETFNMAQTQKQSAAGVGTDPANVPRELDKVGVTARPRKPSTSEVTPTASHMKDKTGQRFRNLSHQNNFQKKARREPAPDMSNLDLRSPDEWVNQRPSARQDPLRRDTGRDSPLFVPEETQTTQPSVQDDHHTLNTPGSPKGDFSTDRLPQNVTTKSHNTVAEDRPSTSVDDDRNMDAPTTQHPQSQASHDTTSLPNMSDSAPIEKHDGAVRPLLARTVSHSAPAPAAPQLPPLDIPRAVRTVSANSIPSAASEKTNIDRRSFPNSEPHKPSKFDVPARVENALHQSGPDKYSSRRSSANSPVAGDEILTAANGRTYRKGEVIVNLKFGDHLVGVVRFVALPRWTSAKIIRLKDPHERSLQLHFQQRLVMDVATFSAFSQNIDSRRQGVGAIEPYEDTQAAAESLTGYLEENNLGAIWEYPGETLLLVLYSPQALGWQHLEQVPAPNSGSRLHLAVLNKFPGVSPENTATGNSQSVLHDRNTGPASRPKADLWRPHQPSSEQASTHVQSPTALPIPVTESSTTRRDRATPVQTPNSPPGQNSMPFSDAMDWTPSTPASESRISFPANFDAMIFGPDRTQKRPRVFIAFANSHPAEAKALEQWLSQHMSSRQIYTDNEKNDWNDFQGEIRDQPGAIIFHERYPCYCDMPYLFRFLRLASLSCFRLSFGDSGEDRSDRRSGLTRLFPRGTVLCVTEDSMKNHSEGALLAMKWFEDASVGKVQFWKLVLLPDFLSWILRQIDAVEHEVQQRYFSMLEISYRLRSRSSEESSNMRRHHHEDPEKFIKDLPASEDEELVVSPEGLPEYDVPWGKADMSADAIKARDKAFVKYFIGWSAMNATKHRLFTVADANHTNKTEGQSWHIWFREPVSFKPTERK</sequence>
<comment type="subunit">
    <text evidence="1">Component of the NuA4 histone acetyltransferase complex.</text>
</comment>
<evidence type="ECO:0000259" key="3">
    <source>
        <dbReference type="PROSITE" id="PS50013"/>
    </source>
</evidence>
<dbReference type="InterPro" id="IPR000953">
    <property type="entry name" value="Chromo/chromo_shadow_dom"/>
</dbReference>
<dbReference type="VEuPathDB" id="FungiDB:A1O7_05224"/>
<feature type="compositionally biased region" description="Basic and acidic residues" evidence="2">
    <location>
        <begin position="348"/>
        <end position="363"/>
    </location>
</feature>
<dbReference type="PROSITE" id="PS50013">
    <property type="entry name" value="CHROMO_2"/>
    <property type="match status" value="1"/>
</dbReference>
<feature type="compositionally biased region" description="Polar residues" evidence="2">
    <location>
        <begin position="717"/>
        <end position="731"/>
    </location>
</feature>
<feature type="compositionally biased region" description="Polar residues" evidence="2">
    <location>
        <begin position="365"/>
        <end position="387"/>
    </location>
</feature>
<dbReference type="Pfam" id="PF00385">
    <property type="entry name" value="Chromo"/>
    <property type="match status" value="1"/>
</dbReference>
<dbReference type="STRING" id="1182544.W9W963"/>
<dbReference type="RefSeq" id="XP_007757424.1">
    <property type="nucleotide sequence ID" value="XM_007759234.1"/>
</dbReference>
<feature type="compositionally biased region" description="Basic and acidic residues" evidence="2">
    <location>
        <begin position="443"/>
        <end position="462"/>
    </location>
</feature>
<feature type="region of interest" description="Disordered" evidence="2">
    <location>
        <begin position="99"/>
        <end position="389"/>
    </location>
</feature>
<dbReference type="Proteomes" id="UP000019473">
    <property type="component" value="Unassembled WGS sequence"/>
</dbReference>
<dbReference type="InterPro" id="IPR016197">
    <property type="entry name" value="Chromo-like_dom_sf"/>
</dbReference>
<dbReference type="SUPFAM" id="SSF54160">
    <property type="entry name" value="Chromo domain-like"/>
    <property type="match status" value="1"/>
</dbReference>
<feature type="compositionally biased region" description="Low complexity" evidence="2">
    <location>
        <begin position="172"/>
        <end position="189"/>
    </location>
</feature>
<feature type="compositionally biased region" description="Polar residues" evidence="2">
    <location>
        <begin position="227"/>
        <end position="236"/>
    </location>
</feature>
<feature type="compositionally biased region" description="Polar residues" evidence="2">
    <location>
        <begin position="433"/>
        <end position="442"/>
    </location>
</feature>
<dbReference type="AlphaFoldDB" id="W9W963"/>
<feature type="domain" description="Chromo" evidence="3">
    <location>
        <begin position="17"/>
        <end position="75"/>
    </location>
</feature>
<dbReference type="CDD" id="cd18966">
    <property type="entry name" value="chromodomain"/>
    <property type="match status" value="1"/>
</dbReference>